<organism evidence="1 2">
    <name type="scientific">Leptospira borgpetersenii serovar Pomona str. 200901868</name>
    <dbReference type="NCBI Taxonomy" id="1192866"/>
    <lineage>
        <taxon>Bacteria</taxon>
        <taxon>Pseudomonadati</taxon>
        <taxon>Spirochaetota</taxon>
        <taxon>Spirochaetia</taxon>
        <taxon>Leptospirales</taxon>
        <taxon>Leptospiraceae</taxon>
        <taxon>Leptospira</taxon>
    </lineage>
</organism>
<gene>
    <name evidence="1" type="ORF">LEP1GSC133_4248</name>
</gene>
<sequence length="53" mass="5905">MPVSTMEAFPLRKVTTASELSNTLGLHTMKKNKIAINKRTINTPIQSSIEKFS</sequence>
<proteinExistence type="predicted"/>
<dbReference type="Proteomes" id="UP000012159">
    <property type="component" value="Unassembled WGS sequence"/>
</dbReference>
<evidence type="ECO:0000313" key="1">
    <source>
        <dbReference type="EMBL" id="EMO62763.1"/>
    </source>
</evidence>
<comment type="caution">
    <text evidence="1">The sequence shown here is derived from an EMBL/GenBank/DDBJ whole genome shotgun (WGS) entry which is preliminary data.</text>
</comment>
<evidence type="ECO:0000313" key="2">
    <source>
        <dbReference type="Proteomes" id="UP000012159"/>
    </source>
</evidence>
<name>M6WLV0_LEPBO</name>
<dbReference type="AlphaFoldDB" id="M6WLV0"/>
<dbReference type="EMBL" id="AKWF02000074">
    <property type="protein sequence ID" value="EMO62763.1"/>
    <property type="molecule type" value="Genomic_DNA"/>
</dbReference>
<reference evidence="1 2" key="1">
    <citation type="submission" date="2013-01" db="EMBL/GenBank/DDBJ databases">
        <authorList>
            <person name="Harkins D.M."/>
            <person name="Durkin A.S."/>
            <person name="Brinkac L.M."/>
            <person name="Haft D.H."/>
            <person name="Selengut J.D."/>
            <person name="Sanka R."/>
            <person name="DePew J."/>
            <person name="Purushe J."/>
            <person name="Picardeau M."/>
            <person name="Werts C."/>
            <person name="Goarant C."/>
            <person name="Vinetz J.M."/>
            <person name="Sutton G.G."/>
            <person name="Nierman W.C."/>
            <person name="Fouts D.E."/>
        </authorList>
    </citation>
    <scope>NUCLEOTIDE SEQUENCE [LARGE SCALE GENOMIC DNA]</scope>
    <source>
        <strain evidence="1 2">200901868</strain>
    </source>
</reference>
<protein>
    <submittedName>
        <fullName evidence="1">Uncharacterized protein</fullName>
    </submittedName>
</protein>
<accession>M6WLV0</accession>